<proteinExistence type="predicted"/>
<organism evidence="1">
    <name type="scientific">Mesoaciditoga lauensis</name>
    <dbReference type="NCBI Taxonomy" id="1495039"/>
    <lineage>
        <taxon>Bacteria</taxon>
        <taxon>Thermotogati</taxon>
        <taxon>Thermotogota</taxon>
        <taxon>Thermotogae</taxon>
        <taxon>Mesoaciditogales</taxon>
        <taxon>Mesoaciditogaceae</taxon>
        <taxon>Mesoaciditoga</taxon>
    </lineage>
</organism>
<comment type="caution">
    <text evidence="1">The sequence shown here is derived from an EMBL/GenBank/DDBJ whole genome shotgun (WGS) entry which is preliminary data.</text>
</comment>
<dbReference type="EMBL" id="DTPE01000179">
    <property type="protein sequence ID" value="HGE75349.1"/>
    <property type="molecule type" value="Genomic_DNA"/>
</dbReference>
<gene>
    <name evidence="1" type="ORF">ENX73_04410</name>
</gene>
<reference evidence="1" key="1">
    <citation type="journal article" date="2020" name="mSystems">
        <title>Genome- and Community-Level Interaction Insights into Carbon Utilization and Element Cycling Functions of Hydrothermarchaeota in Hydrothermal Sediment.</title>
        <authorList>
            <person name="Zhou Z."/>
            <person name="Liu Y."/>
            <person name="Xu W."/>
            <person name="Pan J."/>
            <person name="Luo Z.H."/>
            <person name="Li M."/>
        </authorList>
    </citation>
    <scope>NUCLEOTIDE SEQUENCE [LARGE SCALE GENOMIC DNA]</scope>
    <source>
        <strain evidence="1">SpSt-966</strain>
    </source>
</reference>
<sequence length="99" mass="11672">MAFFDFFRRKKDDSKDSTKDSARDSAKERLEMLVGNGRRFVYKIDDFTDKEDLAKKTEEIKEKIRQEASELFNTEADKVKIVVEEHNGYVIIITNINFD</sequence>
<evidence type="ECO:0000313" key="1">
    <source>
        <dbReference type="EMBL" id="HGE75349.1"/>
    </source>
</evidence>
<accession>A0A7V3VSS1</accession>
<protein>
    <submittedName>
        <fullName evidence="1">Trigger factor</fullName>
    </submittedName>
</protein>
<dbReference type="AlphaFoldDB" id="A0A7V3VSS1"/>
<name>A0A7V3VSS1_9BACT</name>